<dbReference type="RefSeq" id="WP_203325712.1">
    <property type="nucleotide sequence ID" value="NZ_CP069213.1"/>
</dbReference>
<dbReference type="PANTHER" id="PTHR43499:SF1">
    <property type="entry name" value="ABC TRANSPORTER I FAMILY MEMBER 1"/>
    <property type="match status" value="1"/>
</dbReference>
<accession>A0ABX7G435</accession>
<evidence type="ECO:0000313" key="8">
    <source>
        <dbReference type="EMBL" id="QRH02080.1"/>
    </source>
</evidence>
<dbReference type="InterPro" id="IPR005895">
    <property type="entry name" value="ABC_transptr_haem_export_CcmA"/>
</dbReference>
<dbReference type="SMART" id="SM00382">
    <property type="entry name" value="AAA"/>
    <property type="match status" value="1"/>
</dbReference>
<keyword evidence="5" id="KW-1278">Translocase</keyword>
<gene>
    <name evidence="8" type="primary">ccmA</name>
    <name evidence="8" type="ORF">JQC75_01175</name>
</gene>
<dbReference type="Pfam" id="PF00005">
    <property type="entry name" value="ABC_tran"/>
    <property type="match status" value="1"/>
</dbReference>
<protein>
    <submittedName>
        <fullName evidence="8">Cytochrome c biogenesis heme-transporting ATPase CcmA</fullName>
    </submittedName>
</protein>
<dbReference type="NCBIfam" id="TIGR01189">
    <property type="entry name" value="ccmA"/>
    <property type="match status" value="1"/>
</dbReference>
<dbReference type="EMBL" id="CP069213">
    <property type="protein sequence ID" value="QRH02080.1"/>
    <property type="molecule type" value="Genomic_DNA"/>
</dbReference>
<evidence type="ECO:0000256" key="1">
    <source>
        <dbReference type="ARBA" id="ARBA00022448"/>
    </source>
</evidence>
<evidence type="ECO:0000256" key="3">
    <source>
        <dbReference type="ARBA" id="ARBA00022748"/>
    </source>
</evidence>
<name>A0ABX7G435_9GAMM</name>
<evidence type="ECO:0000259" key="7">
    <source>
        <dbReference type="PROSITE" id="PS50893"/>
    </source>
</evidence>
<keyword evidence="3" id="KW-0201">Cytochrome c-type biogenesis</keyword>
<dbReference type="Proteomes" id="UP000596252">
    <property type="component" value="Chromosome"/>
</dbReference>
<evidence type="ECO:0000313" key="9">
    <source>
        <dbReference type="Proteomes" id="UP000596252"/>
    </source>
</evidence>
<keyword evidence="6" id="KW-0472">Membrane</keyword>
<keyword evidence="1" id="KW-0813">Transport</keyword>
<evidence type="ECO:0000256" key="6">
    <source>
        <dbReference type="ARBA" id="ARBA00023136"/>
    </source>
</evidence>
<dbReference type="InterPro" id="IPR003439">
    <property type="entry name" value="ABC_transporter-like_ATP-bd"/>
</dbReference>
<reference evidence="8 9" key="1">
    <citation type="journal article" date="2012" name="Antonie Van Leeuwenhoek">
        <title>Shewanella litorisediminis sp. nov., a gammaproteobacterium isolated from a tidal flat sediment.</title>
        <authorList>
            <person name="Lee M.H."/>
            <person name="Yoon J.H."/>
        </authorList>
    </citation>
    <scope>NUCLEOTIDE SEQUENCE [LARGE SCALE GENOMIC DNA]</scope>
    <source>
        <strain evidence="8 9">SMK1-12</strain>
    </source>
</reference>
<dbReference type="InterPro" id="IPR003593">
    <property type="entry name" value="AAA+_ATPase"/>
</dbReference>
<evidence type="ECO:0000256" key="5">
    <source>
        <dbReference type="ARBA" id="ARBA00022967"/>
    </source>
</evidence>
<keyword evidence="4" id="KW-0067">ATP-binding</keyword>
<evidence type="ECO:0000256" key="2">
    <source>
        <dbReference type="ARBA" id="ARBA00022741"/>
    </source>
</evidence>
<organism evidence="8 9">
    <name type="scientific">Shewanella litorisediminis</name>
    <dbReference type="NCBI Taxonomy" id="1173586"/>
    <lineage>
        <taxon>Bacteria</taxon>
        <taxon>Pseudomonadati</taxon>
        <taxon>Pseudomonadota</taxon>
        <taxon>Gammaproteobacteria</taxon>
        <taxon>Alteromonadales</taxon>
        <taxon>Shewanellaceae</taxon>
        <taxon>Shewanella</taxon>
    </lineage>
</organism>
<keyword evidence="2" id="KW-0547">Nucleotide-binding</keyword>
<dbReference type="SUPFAM" id="SSF52540">
    <property type="entry name" value="P-loop containing nucleoside triphosphate hydrolases"/>
    <property type="match status" value="1"/>
</dbReference>
<dbReference type="InterPro" id="IPR027417">
    <property type="entry name" value="P-loop_NTPase"/>
</dbReference>
<keyword evidence="9" id="KW-1185">Reference proteome</keyword>
<feature type="domain" description="ABC transporter" evidence="7">
    <location>
        <begin position="26"/>
        <end position="231"/>
    </location>
</feature>
<dbReference type="NCBIfam" id="NF010061">
    <property type="entry name" value="PRK13538.1"/>
    <property type="match status" value="1"/>
</dbReference>
<dbReference type="PROSITE" id="PS50893">
    <property type="entry name" value="ABC_TRANSPORTER_2"/>
    <property type="match status" value="1"/>
</dbReference>
<evidence type="ECO:0000256" key="4">
    <source>
        <dbReference type="ARBA" id="ARBA00022840"/>
    </source>
</evidence>
<sequence>MLVSAQDYAVLEVSVTLPTITAHSLVSAEKLTCIREERILFDELSFSVNEGDIIQIEGPNGAGKTSLLRILAGLSRPYAGSVFYRNEDIGRCRDEFNEDLLYLGHLAGVKSELTAEENLNFNLRLSGYDDFDTGEILAKVNLKGFEEALAGHLSAGQHRRTALARLWHNNCKVWILDEPFTAIDKRGVAELEQLFLKHADNGGCVILTTHQDMGLIKDERLRKLKLEYRFI</sequence>
<dbReference type="Gene3D" id="3.40.50.300">
    <property type="entry name" value="P-loop containing nucleotide triphosphate hydrolases"/>
    <property type="match status" value="1"/>
</dbReference>
<proteinExistence type="predicted"/>
<dbReference type="PANTHER" id="PTHR43499">
    <property type="entry name" value="ABC TRANSPORTER I FAMILY MEMBER 1"/>
    <property type="match status" value="1"/>
</dbReference>